<proteinExistence type="predicted"/>
<reference evidence="2 3" key="1">
    <citation type="submission" date="2024-02" db="EMBL/GenBank/DDBJ databases">
        <title>A draft genome for the cacao thread blight pathogen Marasmius crinis-equi.</title>
        <authorList>
            <person name="Cohen S.P."/>
            <person name="Baruah I.K."/>
            <person name="Amoako-Attah I."/>
            <person name="Bukari Y."/>
            <person name="Meinhardt L.W."/>
            <person name="Bailey B.A."/>
        </authorList>
    </citation>
    <scope>NUCLEOTIDE SEQUENCE [LARGE SCALE GENOMIC DNA]</scope>
    <source>
        <strain evidence="2 3">GH-76</strain>
    </source>
</reference>
<gene>
    <name evidence="2" type="ORF">V5O48_013402</name>
</gene>
<keyword evidence="3" id="KW-1185">Reference proteome</keyword>
<dbReference type="InterPro" id="IPR027417">
    <property type="entry name" value="P-loop_NTPase"/>
</dbReference>
<dbReference type="Gene3D" id="3.40.50.300">
    <property type="entry name" value="P-loop containing nucleotide triphosphate hydrolases"/>
    <property type="match status" value="1"/>
</dbReference>
<evidence type="ECO:0000256" key="1">
    <source>
        <dbReference type="SAM" id="MobiDB-lite"/>
    </source>
</evidence>
<feature type="region of interest" description="Disordered" evidence="1">
    <location>
        <begin position="1"/>
        <end position="21"/>
    </location>
</feature>
<protein>
    <recommendedName>
        <fullName evidence="4">G domain-containing protein</fullName>
    </recommendedName>
</protein>
<accession>A0ABR3F0K4</accession>
<comment type="caution">
    <text evidence="2">The sequence shown here is derived from an EMBL/GenBank/DDBJ whole genome shotgun (WGS) entry which is preliminary data.</text>
</comment>
<evidence type="ECO:0008006" key="4">
    <source>
        <dbReference type="Google" id="ProtNLM"/>
    </source>
</evidence>
<dbReference type="SUPFAM" id="SSF52540">
    <property type="entry name" value="P-loop containing nucleoside triphosphate hydrolases"/>
    <property type="match status" value="1"/>
</dbReference>
<sequence length="500" mass="57122">MASSGSARPPTRKLSEGTIQAPHTRINMNLHAKRPDEVVAAKCRRFRVLVMGRRNAGKTTLLKNMTQSSDGKVEMHNEEGYLVEYGKILEPSVERGQSRIDWEITYPSNPGFVFHDSRGMEAGSTEEIERLKEFMEKRSKETSLEDQLHVIWYCLPLDSDRPLCREEMAFFENGTYGVPVVAIFTKFEARINKAFGALRDEGDGPRQARRRAPAKARADFQQHVLDKRIPQMRYKPATYVYLQGRNALFIYPLLLVSESCLLPEMNEPNADCSDLTRATHNVVQNEVVSLLFAQIQRQDVQISLGVALVYAMSLTAWRYQQVTKARNRLHEWTALLLSLFPHWNVADHECIRVIHDSVHSWVSTPTPLPSPQATLILAITSQKDTTSSTKLQLLTYFIDVLAIAECLFWIGGSAPHRIDLIKRVINEYAQSTAFRSQRLIARTLEMEMNKQVLGLDTPLYRDRLRNLAMKYEKLVFDNHFELDTPPSPPPKSGRLTRVQI</sequence>
<evidence type="ECO:0000313" key="2">
    <source>
        <dbReference type="EMBL" id="KAL0568584.1"/>
    </source>
</evidence>
<dbReference type="CDD" id="cd00882">
    <property type="entry name" value="Ras_like_GTPase"/>
    <property type="match status" value="1"/>
</dbReference>
<name>A0ABR3F0K4_9AGAR</name>
<dbReference type="Proteomes" id="UP001465976">
    <property type="component" value="Unassembled WGS sequence"/>
</dbReference>
<evidence type="ECO:0000313" key="3">
    <source>
        <dbReference type="Proteomes" id="UP001465976"/>
    </source>
</evidence>
<organism evidence="2 3">
    <name type="scientific">Marasmius crinis-equi</name>
    <dbReference type="NCBI Taxonomy" id="585013"/>
    <lineage>
        <taxon>Eukaryota</taxon>
        <taxon>Fungi</taxon>
        <taxon>Dikarya</taxon>
        <taxon>Basidiomycota</taxon>
        <taxon>Agaricomycotina</taxon>
        <taxon>Agaricomycetes</taxon>
        <taxon>Agaricomycetidae</taxon>
        <taxon>Agaricales</taxon>
        <taxon>Marasmiineae</taxon>
        <taxon>Marasmiaceae</taxon>
        <taxon>Marasmius</taxon>
    </lineage>
</organism>
<dbReference type="EMBL" id="JBAHYK010001301">
    <property type="protein sequence ID" value="KAL0568584.1"/>
    <property type="molecule type" value="Genomic_DNA"/>
</dbReference>